<evidence type="ECO:0000313" key="1">
    <source>
        <dbReference type="EMBL" id="ATG55419.1"/>
    </source>
</evidence>
<dbReference type="KEGG" id="bgg:CFK41_12060"/>
<organism evidence="1 2">
    <name type="scientific">Brachybacterium ginsengisoli</name>
    <dbReference type="NCBI Taxonomy" id="1331682"/>
    <lineage>
        <taxon>Bacteria</taxon>
        <taxon>Bacillati</taxon>
        <taxon>Actinomycetota</taxon>
        <taxon>Actinomycetes</taxon>
        <taxon>Micrococcales</taxon>
        <taxon>Dermabacteraceae</taxon>
        <taxon>Brachybacterium</taxon>
    </lineage>
</organism>
<protein>
    <submittedName>
        <fullName evidence="1">Uncharacterized protein</fullName>
    </submittedName>
</protein>
<name>A0A291GYX3_9MICO</name>
<evidence type="ECO:0000313" key="2">
    <source>
        <dbReference type="Proteomes" id="UP000217889"/>
    </source>
</evidence>
<dbReference type="RefSeq" id="WP_096799880.1">
    <property type="nucleotide sequence ID" value="NZ_CP023564.1"/>
</dbReference>
<dbReference type="OrthoDB" id="4788656at2"/>
<keyword evidence="2" id="KW-1185">Reference proteome</keyword>
<proteinExistence type="predicted"/>
<reference evidence="1 2" key="1">
    <citation type="journal article" date="2014" name="Int. J. Syst. Evol. Microbiol.">
        <title>Brachybacterium ginsengisoli sp. nov., isolated from soil of a ginseng field.</title>
        <authorList>
            <person name="Hoang V.A."/>
            <person name="Kim Y.J."/>
            <person name="Nguyen N.L."/>
            <person name="Yang D.C."/>
        </authorList>
    </citation>
    <scope>NUCLEOTIDE SEQUENCE [LARGE SCALE GENOMIC DNA]</scope>
    <source>
        <strain evidence="1 2">DCY80</strain>
    </source>
</reference>
<dbReference type="AlphaFoldDB" id="A0A291GYX3"/>
<sequence length="431" mass="47567">MARSYASVGQMLTYAVEKSVQSPGIENWSDRRIRAESILRHMLEFVLMAPRSRGAFLRSVARTERTAGSITARPRLRSTSPDLLAELLPTTPADEDGARLGIVLSTEGSFDEARLRSLRGALGESPHHLLVAISRRSDFRPTADDLPPGVLTTSWSRLSRRMMKADPGHADLWESIGEIGENSGRPVAQFPVDARKLLTKKRIAQEFRDHLDVLHQASRTLLGTSPHFSTRRGQTDAHLQAGVGLQRTGIEFGEVAQGTLVHFLRTGQEPIPLGIGLLETDEDRSAAEERLEALARRTAWRAEGGTPPSAPDLIGSAASPELEGARLVLWAILNPMLLRDRGFDLAPARRQPALTASTMSLRLLQRGDDSGTIYRIWVGGSRDWDHLIPKVTREASDERPEETYAVAPSKNQSTADFVWEVHRALRSLTIV</sequence>
<dbReference type="EMBL" id="CP023564">
    <property type="protein sequence ID" value="ATG55419.1"/>
    <property type="molecule type" value="Genomic_DNA"/>
</dbReference>
<dbReference type="Proteomes" id="UP000217889">
    <property type="component" value="Chromosome"/>
</dbReference>
<accession>A0A291GYX3</accession>
<gene>
    <name evidence="1" type="ORF">CFK41_12060</name>
</gene>